<sequence>MILGVVLIAVGNTASLAQTTDGNGIFNPGFEKAGPLRWSAGSTAATIERSATLPHSGDASLRVADQSPNAVAFVASEPNRVLLQGGGRFYAEAWVRVDNAAAGRTGYGSASLDVVFYTADGKYLSRENVGTTSSAKWTRHSNVVTLPYEAALIGFRVTPVDNVPSLRGAVFVDDLYLASLPVAERHDRVNLISAPQPPKGAPEYVAPPRSADGKFMAQTVNKLENGFDPPRPLVIWAIGSSFTDFLGNGEQLITAIRKRFPNP</sequence>
<gene>
    <name evidence="1" type="ORF">DIT97_26650</name>
</gene>
<dbReference type="AlphaFoldDB" id="A0A3D3RE95"/>
<dbReference type="Gene3D" id="2.60.120.260">
    <property type="entry name" value="Galactose-binding domain-like"/>
    <property type="match status" value="1"/>
</dbReference>
<reference evidence="1 2" key="1">
    <citation type="journal article" date="2018" name="Nat. Biotechnol.">
        <title>A standardized bacterial taxonomy based on genome phylogeny substantially revises the tree of life.</title>
        <authorList>
            <person name="Parks D.H."/>
            <person name="Chuvochina M."/>
            <person name="Waite D.W."/>
            <person name="Rinke C."/>
            <person name="Skarshewski A."/>
            <person name="Chaumeil P.A."/>
            <person name="Hugenholtz P."/>
        </authorList>
    </citation>
    <scope>NUCLEOTIDE SEQUENCE [LARGE SCALE GENOMIC DNA]</scope>
    <source>
        <strain evidence="1">UBA9375</strain>
    </source>
</reference>
<organism evidence="1 2">
    <name type="scientific">Gimesia maris</name>
    <dbReference type="NCBI Taxonomy" id="122"/>
    <lineage>
        <taxon>Bacteria</taxon>
        <taxon>Pseudomonadati</taxon>
        <taxon>Planctomycetota</taxon>
        <taxon>Planctomycetia</taxon>
        <taxon>Planctomycetales</taxon>
        <taxon>Planctomycetaceae</taxon>
        <taxon>Gimesia</taxon>
    </lineage>
</organism>
<evidence type="ECO:0000313" key="1">
    <source>
        <dbReference type="EMBL" id="HCO26418.1"/>
    </source>
</evidence>
<dbReference type="Proteomes" id="UP000263642">
    <property type="component" value="Unassembled WGS sequence"/>
</dbReference>
<proteinExistence type="predicted"/>
<comment type="caution">
    <text evidence="1">The sequence shown here is derived from an EMBL/GenBank/DDBJ whole genome shotgun (WGS) entry which is preliminary data.</text>
</comment>
<dbReference type="EMBL" id="DQAY01000159">
    <property type="protein sequence ID" value="HCO26418.1"/>
    <property type="molecule type" value="Genomic_DNA"/>
</dbReference>
<protein>
    <submittedName>
        <fullName evidence="1">Uncharacterized protein</fullName>
    </submittedName>
</protein>
<name>A0A3D3RE95_9PLAN</name>
<accession>A0A3D3RE95</accession>
<evidence type="ECO:0000313" key="2">
    <source>
        <dbReference type="Proteomes" id="UP000263642"/>
    </source>
</evidence>
<feature type="non-terminal residue" evidence="1">
    <location>
        <position position="263"/>
    </location>
</feature>